<gene>
    <name evidence="2" type="ORF">G3M78_09185</name>
</gene>
<protein>
    <submittedName>
        <fullName evidence="2">Uncharacterized protein</fullName>
    </submittedName>
</protein>
<dbReference type="EMBL" id="CP048620">
    <property type="protein sequence ID" value="QPJ65555.1"/>
    <property type="molecule type" value="Genomic_DNA"/>
</dbReference>
<evidence type="ECO:0000313" key="2">
    <source>
        <dbReference type="EMBL" id="QPJ65555.1"/>
    </source>
</evidence>
<dbReference type="AlphaFoldDB" id="A0A7T0G3L9"/>
<evidence type="ECO:0000313" key="3">
    <source>
        <dbReference type="Proteomes" id="UP000594464"/>
    </source>
</evidence>
<dbReference type="Proteomes" id="UP000594464">
    <property type="component" value="Chromosome"/>
</dbReference>
<sequence>MLETLFIAFLLLLFISPKTGLAALLGLWTTFQLHRAYRLGRSQPREGRPLLRLSRSLRTINALLSLALAAALAGMVYFIILENRLLFVFNLMFCFAVALRWFDFTFSLFHKQVARKYPELRLPGESALFAICLAWSRPAGFGVGLSPVFFDAGYLHASKGRLEFNGALTRQSYLLVDLQRIEKLSSDGFRIVLAKPSGPCQTEILKFRLKYQFYPFKSRIERDRMIYQLTNPNEEPA</sequence>
<keyword evidence="1" id="KW-0812">Transmembrane</keyword>
<name>A0A7T0G3L9_9BACT</name>
<feature type="transmembrane region" description="Helical" evidence="1">
    <location>
        <begin position="85"/>
        <end position="102"/>
    </location>
</feature>
<accession>A0A7T0G3L9</accession>
<dbReference type="KEGG" id="nva:G3M78_09185"/>
<keyword evidence="1" id="KW-1133">Transmembrane helix</keyword>
<reference evidence="3" key="1">
    <citation type="submission" date="2020-02" db="EMBL/GenBank/DDBJ databases">
        <title>Genomic and physiological characterization of two novel Nitrospinaceae genera.</title>
        <authorList>
            <person name="Mueller A.J."/>
            <person name="Jung M.-Y."/>
            <person name="Strachan C.R."/>
            <person name="Herbold C.W."/>
            <person name="Kirkegaard R.H."/>
            <person name="Daims H."/>
        </authorList>
    </citation>
    <scope>NUCLEOTIDE SEQUENCE [LARGE SCALE GENOMIC DNA]</scope>
</reference>
<organism evidence="2 3">
    <name type="scientific">Candidatus Nitrohelix vancouverensis</name>
    <dbReference type="NCBI Taxonomy" id="2705534"/>
    <lineage>
        <taxon>Bacteria</taxon>
        <taxon>Pseudomonadati</taxon>
        <taxon>Nitrospinota/Tectimicrobiota group</taxon>
        <taxon>Nitrospinota</taxon>
        <taxon>Nitrospinia</taxon>
        <taxon>Nitrospinales</taxon>
        <taxon>Nitrospinaceae</taxon>
        <taxon>Candidatus Nitrohelix</taxon>
    </lineage>
</organism>
<keyword evidence="1" id="KW-0472">Membrane</keyword>
<feature type="transmembrane region" description="Helical" evidence="1">
    <location>
        <begin position="60"/>
        <end position="80"/>
    </location>
</feature>
<evidence type="ECO:0000256" key="1">
    <source>
        <dbReference type="SAM" id="Phobius"/>
    </source>
</evidence>
<proteinExistence type="predicted"/>